<evidence type="ECO:0000313" key="4">
    <source>
        <dbReference type="Proteomes" id="UP000317122"/>
    </source>
</evidence>
<comment type="caution">
    <text evidence="3">The sequence shown here is derived from an EMBL/GenBank/DDBJ whole genome shotgun (WGS) entry which is preliminary data.</text>
</comment>
<dbReference type="GO" id="GO:0005524">
    <property type="term" value="F:ATP binding"/>
    <property type="evidence" value="ECO:0007669"/>
    <property type="project" value="InterPro"/>
</dbReference>
<feature type="compositionally biased region" description="Polar residues" evidence="1">
    <location>
        <begin position="255"/>
        <end position="264"/>
    </location>
</feature>
<accession>A0A562M9G3</accession>
<dbReference type="CDD" id="cd00009">
    <property type="entry name" value="AAA"/>
    <property type="match status" value="1"/>
</dbReference>
<dbReference type="AlphaFoldDB" id="A0A562M9G3"/>
<sequence>MLINPTIDMLRELGLYGMATAFQELDAQSEVRGLEHGEWLAMLLEREATMRRQKRFEARARAAKLRHDAQIENADFRAARGLDRNLFMALAGCGWIRKHHGLLVTGPAGVGKSWLACALGHQACREDFSVAYHRLPRLFAALALARGDGRYGRILKSLARTDLLILDDWGPENSMTTNAAISWRSLRIATNDAQPSSQVRCPWIAGGKLLQTQLWPTPSWIASFTTPIASISPVKACENSARQSSPKTPKLDLKQNPTQTSTRPRISPKNWPPSNRKGGRNEIGMTGRLQIGIGGRLHRNTQARYQRMQSKITDWSKWRPLNISTLRGTPEPNAMRLVTKNFATHPCGSLLLHCNGLSPSTPCRSPGALLFRPLIGTRKPSTRGCGLPRGLT</sequence>
<dbReference type="PANTHER" id="PTHR30050:SF4">
    <property type="entry name" value="ATP-BINDING PROTEIN RV3427C IN INSERTION SEQUENCE-RELATED"/>
    <property type="match status" value="1"/>
</dbReference>
<dbReference type="InterPro" id="IPR027417">
    <property type="entry name" value="P-loop_NTPase"/>
</dbReference>
<dbReference type="GO" id="GO:0006260">
    <property type="term" value="P:DNA replication"/>
    <property type="evidence" value="ECO:0007669"/>
    <property type="project" value="TreeGrafter"/>
</dbReference>
<dbReference type="Gene3D" id="3.40.50.300">
    <property type="entry name" value="P-loop containing nucleotide triphosphate hydrolases"/>
    <property type="match status" value="1"/>
</dbReference>
<dbReference type="PANTHER" id="PTHR30050">
    <property type="entry name" value="CHROMOSOMAL REPLICATION INITIATOR PROTEIN DNAA"/>
    <property type="match status" value="1"/>
</dbReference>
<dbReference type="SUPFAM" id="SSF52540">
    <property type="entry name" value="P-loop containing nucleoside triphosphate hydrolases"/>
    <property type="match status" value="1"/>
</dbReference>
<dbReference type="EMBL" id="VLKT01000125">
    <property type="protein sequence ID" value="TWI16530.1"/>
    <property type="molecule type" value="Genomic_DNA"/>
</dbReference>
<dbReference type="Proteomes" id="UP000317122">
    <property type="component" value="Unassembled WGS sequence"/>
</dbReference>
<name>A0A562M9G3_9HYPH</name>
<evidence type="ECO:0000259" key="2">
    <source>
        <dbReference type="Pfam" id="PF01695"/>
    </source>
</evidence>
<reference evidence="3 4" key="1">
    <citation type="journal article" date="2015" name="Stand. Genomic Sci.">
        <title>Genomic Encyclopedia of Bacterial and Archaeal Type Strains, Phase III: the genomes of soil and plant-associated and newly described type strains.</title>
        <authorList>
            <person name="Whitman W.B."/>
            <person name="Woyke T."/>
            <person name="Klenk H.P."/>
            <person name="Zhou Y."/>
            <person name="Lilburn T.G."/>
            <person name="Beck B.J."/>
            <person name="De Vos P."/>
            <person name="Vandamme P."/>
            <person name="Eisen J.A."/>
            <person name="Garrity G."/>
            <person name="Hugenholtz P."/>
            <person name="Kyrpides N.C."/>
        </authorList>
    </citation>
    <scope>NUCLEOTIDE SEQUENCE [LARGE SCALE GENOMIC DNA]</scope>
    <source>
        <strain evidence="3 4">CGMCC 1.2546</strain>
    </source>
</reference>
<keyword evidence="4" id="KW-1185">Reference proteome</keyword>
<evidence type="ECO:0000313" key="3">
    <source>
        <dbReference type="EMBL" id="TWI16530.1"/>
    </source>
</evidence>
<dbReference type="Pfam" id="PF01695">
    <property type="entry name" value="IstB_IS21"/>
    <property type="match status" value="1"/>
</dbReference>
<feature type="region of interest" description="Disordered" evidence="1">
    <location>
        <begin position="237"/>
        <end position="283"/>
    </location>
</feature>
<gene>
    <name evidence="3" type="ORF">IQ26_07689</name>
</gene>
<protein>
    <submittedName>
        <fullName evidence="3">IstB-like ATP binding protein</fullName>
    </submittedName>
</protein>
<evidence type="ECO:0000256" key="1">
    <source>
        <dbReference type="SAM" id="MobiDB-lite"/>
    </source>
</evidence>
<proteinExistence type="predicted"/>
<dbReference type="InterPro" id="IPR002611">
    <property type="entry name" value="IstB_ATP-bd"/>
</dbReference>
<feature type="domain" description="IstB-like ATP-binding" evidence="2">
    <location>
        <begin position="10"/>
        <end position="171"/>
    </location>
</feature>
<organism evidence="3 4">
    <name type="scientific">Mesorhizobium tianshanense</name>
    <dbReference type="NCBI Taxonomy" id="39844"/>
    <lineage>
        <taxon>Bacteria</taxon>
        <taxon>Pseudomonadati</taxon>
        <taxon>Pseudomonadota</taxon>
        <taxon>Alphaproteobacteria</taxon>
        <taxon>Hyphomicrobiales</taxon>
        <taxon>Phyllobacteriaceae</taxon>
        <taxon>Mesorhizobium</taxon>
    </lineage>
</organism>